<dbReference type="InterPro" id="IPR013783">
    <property type="entry name" value="Ig-like_fold"/>
</dbReference>
<dbReference type="InterPro" id="IPR008979">
    <property type="entry name" value="Galactose-bd-like_sf"/>
</dbReference>
<dbReference type="Gene3D" id="3.20.20.80">
    <property type="entry name" value="Glycosidases"/>
    <property type="match status" value="1"/>
</dbReference>
<dbReference type="HOGENOM" id="CLU_002346_0_2_11"/>
<sequence length="1085" mass="120804">MAQSDTTTHMHTPRGTASDAAGKGDMAPTTGGERTRLDQPSVRWLVDPAVFAVNRLPAHTDHMTVDGASGTLRQSLDGVWRARVVPSHLDRLPMESTDEHWQTSRIPPAFASSRFDDAGYVDVNVPGCLETQGLMRPQYVNIQYPWDGHEQPQAPHVPNSNLVALYRRTFDADPRVRQALRAGERVSLTFDGAATAIYVWLNGAFVGYAEDAYTPSEFDVTDALGEEGNTLAVACFQYSSASWLEDQDCWRFHGLFRGVRLDVRPRVHVRDMQATADWDVAAQCGVLDLRLALEGDAAAHSADVRVCAVNDGTGMPLWETTLDVDRQAASADDAVLRGRAAIADVRAWSAEEPNRYRVDVLVRDAEGRLVETSSAVVGFRHVEIEHGIFTVNGERIVLRGVNRHEFDARLGRSVTEEDMLWDVRFMKRHNINAVRTSHYPNQTRWLELCDEYGIYMIDEANLETHGSWNLPGDVTDGKSIPGDDPMWLAACVDRAHGMVARDRNHACVVAWSLGNESYAGTVIERMGERCRAWDPTRPVHYEGVQWNQAYSAISDFESRMYARPDDIRDYLEHNPTKPYISCEYMHAMGNSLGGLSEYTALERYPHYQGGFIWDFIDQALWQRLDDGTERLAYGGDFGDRPSDMNFSGDGIVFADRTPSAKAEEVKAQYAPVRISVEPDRVLVHNGNVFVGTGDSMFVARMLIDGQEVWSTACTLDVPAGETRVLDLAFPPVEDVLPAGGDSALRAHEVVYEVSQRLARATAWAEAGHELAWGQCSRTLDARALAAWRTPAAVESGAHVTLGRWNGGMRLGSREMLLSRTQGGIISMRDGAREMVSRVPRLITFRPLTDNDRGASSGFDRAQWFGAGRYARVVTGIGQVEWDPDRGELTGEYWYELADGAHTTVPVRYSIDSAMQLHVEATWPGEVNAPSLPLFGLEWVLPVRYSQLEFYGPGPWETYADRDRAKVGAWRTTAFDDMQPYLVPQETGNHAHVRWARVTDEDGHGLLIESARPGTDLALSLLPYDTLTIEAATHQDELPKPRHMFLRMLAGQMGVGGDDSWGAPVHDRYQLDAARELTLDVTMRLV</sequence>
<dbReference type="EMBL" id="CP007457">
    <property type="protein sequence ID" value="AIZ16595.1"/>
    <property type="molecule type" value="Genomic_DNA"/>
</dbReference>
<protein>
    <recommendedName>
        <fullName evidence="3 7">Beta-galactosidase</fullName>
        <ecNumber evidence="3 7">3.2.1.23</ecNumber>
    </recommendedName>
    <alternativeName>
        <fullName evidence="6 7">Lactase</fullName>
    </alternativeName>
</protein>
<dbReference type="PANTHER" id="PTHR46323:SF2">
    <property type="entry name" value="BETA-GALACTOSIDASE"/>
    <property type="match status" value="1"/>
</dbReference>
<evidence type="ECO:0000256" key="1">
    <source>
        <dbReference type="ARBA" id="ARBA00001412"/>
    </source>
</evidence>
<dbReference type="SMART" id="SM01038">
    <property type="entry name" value="Bgal_small_N"/>
    <property type="match status" value="1"/>
</dbReference>
<dbReference type="PANTHER" id="PTHR46323">
    <property type="entry name" value="BETA-GALACTOSIDASE"/>
    <property type="match status" value="1"/>
</dbReference>
<keyword evidence="11" id="KW-1185">Reference proteome</keyword>
<dbReference type="PROSITE" id="PS00719">
    <property type="entry name" value="GLYCOSYL_HYDROL_F2_1"/>
    <property type="match status" value="1"/>
</dbReference>
<dbReference type="GO" id="GO:0005990">
    <property type="term" value="P:lactose catabolic process"/>
    <property type="evidence" value="ECO:0007669"/>
    <property type="project" value="TreeGrafter"/>
</dbReference>
<evidence type="ECO:0000256" key="3">
    <source>
        <dbReference type="ARBA" id="ARBA00012756"/>
    </source>
</evidence>
<dbReference type="KEGG" id="bpsp:AH67_06455"/>
<dbReference type="Pfam" id="PF16353">
    <property type="entry name" value="LacZ_4"/>
    <property type="match status" value="1"/>
</dbReference>
<reference evidence="10 11" key="1">
    <citation type="journal article" date="2015" name="Genome Announc.">
        <title>Bifidobacterium pseudolongum Strain PV8-2, Isolated from a Stool Sample of an Anemic Kenyan Infant.</title>
        <authorList>
            <person name="Vazquez-Gutierrez P."/>
            <person name="Lacroix C."/>
            <person name="Chassard C."/>
            <person name="Klumpp J."/>
            <person name="Stevens M.J."/>
            <person name="Jans C."/>
        </authorList>
    </citation>
    <scope>NUCLEOTIDE SEQUENCE [LARGE SCALE GENOMIC DNA]</scope>
    <source>
        <strain evidence="10 11">PV8-2</strain>
    </source>
</reference>
<accession>A0A0A7IBK1</accession>
<evidence type="ECO:0000259" key="9">
    <source>
        <dbReference type="SMART" id="SM01038"/>
    </source>
</evidence>
<dbReference type="InterPro" id="IPR014718">
    <property type="entry name" value="GH-type_carb-bd"/>
</dbReference>
<gene>
    <name evidence="10" type="ORF">AH67_06455</name>
</gene>
<dbReference type="InterPro" id="IPR006102">
    <property type="entry name" value="Ig-like_GH2"/>
</dbReference>
<evidence type="ECO:0000256" key="8">
    <source>
        <dbReference type="SAM" id="MobiDB-lite"/>
    </source>
</evidence>
<dbReference type="AlphaFoldDB" id="A0A0A7IBK1"/>
<dbReference type="SUPFAM" id="SSF51445">
    <property type="entry name" value="(Trans)glycosidases"/>
    <property type="match status" value="1"/>
</dbReference>
<evidence type="ECO:0000256" key="6">
    <source>
        <dbReference type="ARBA" id="ARBA00032230"/>
    </source>
</evidence>
<dbReference type="InterPro" id="IPR006103">
    <property type="entry name" value="Glyco_hydro_2_cat"/>
</dbReference>
<dbReference type="STRING" id="1447715.AH67_06455"/>
<dbReference type="InterPro" id="IPR011013">
    <property type="entry name" value="Gal_mutarotase_sf_dom"/>
</dbReference>
<keyword evidence="5 7" id="KW-0326">Glycosidase</keyword>
<dbReference type="Gene3D" id="2.60.40.10">
    <property type="entry name" value="Immunoglobulins"/>
    <property type="match status" value="2"/>
</dbReference>
<feature type="compositionally biased region" description="Polar residues" evidence="8">
    <location>
        <begin position="1"/>
        <end position="10"/>
    </location>
</feature>
<keyword evidence="4 7" id="KW-0378">Hydrolase</keyword>
<dbReference type="PRINTS" id="PR00132">
    <property type="entry name" value="GLHYDRLASE2"/>
</dbReference>
<feature type="region of interest" description="Disordered" evidence="8">
    <location>
        <begin position="1"/>
        <end position="39"/>
    </location>
</feature>
<dbReference type="GO" id="GO:0004565">
    <property type="term" value="F:beta-galactosidase activity"/>
    <property type="evidence" value="ECO:0007669"/>
    <property type="project" value="UniProtKB-EC"/>
</dbReference>
<dbReference type="InterPro" id="IPR032312">
    <property type="entry name" value="LacZ_4"/>
</dbReference>
<dbReference type="GO" id="GO:0030246">
    <property type="term" value="F:carbohydrate binding"/>
    <property type="evidence" value="ECO:0007669"/>
    <property type="project" value="InterPro"/>
</dbReference>
<dbReference type="Pfam" id="PF02836">
    <property type="entry name" value="Glyco_hydro_2_C"/>
    <property type="match status" value="1"/>
</dbReference>
<evidence type="ECO:0000313" key="10">
    <source>
        <dbReference type="EMBL" id="AIZ16595.1"/>
    </source>
</evidence>
<evidence type="ECO:0000256" key="7">
    <source>
        <dbReference type="RuleBase" id="RU361154"/>
    </source>
</evidence>
<dbReference type="EC" id="3.2.1.23" evidence="3 7"/>
<dbReference type="SUPFAM" id="SSF49303">
    <property type="entry name" value="beta-Galactosidase/glucuronidase domain"/>
    <property type="match status" value="2"/>
</dbReference>
<dbReference type="InterPro" id="IPR004199">
    <property type="entry name" value="B-gal_small/dom_5"/>
</dbReference>
<dbReference type="GO" id="GO:0009341">
    <property type="term" value="C:beta-galactosidase complex"/>
    <property type="evidence" value="ECO:0007669"/>
    <property type="project" value="InterPro"/>
</dbReference>
<dbReference type="SUPFAM" id="SSF74650">
    <property type="entry name" value="Galactose mutarotase-like"/>
    <property type="match status" value="1"/>
</dbReference>
<evidence type="ECO:0000256" key="4">
    <source>
        <dbReference type="ARBA" id="ARBA00022801"/>
    </source>
</evidence>
<comment type="catalytic activity">
    <reaction evidence="1 7">
        <text>Hydrolysis of terminal non-reducing beta-D-galactose residues in beta-D-galactosides.</text>
        <dbReference type="EC" id="3.2.1.23"/>
    </reaction>
</comment>
<feature type="domain" description="Beta galactosidase small chain/" evidence="9">
    <location>
        <begin position="807"/>
        <end position="1083"/>
    </location>
</feature>
<name>A0A0A7IBK1_9BIFI</name>
<dbReference type="Pfam" id="PF02929">
    <property type="entry name" value="Bgal_small_N"/>
    <property type="match status" value="1"/>
</dbReference>
<dbReference type="InterPro" id="IPR006104">
    <property type="entry name" value="Glyco_hydro_2_N"/>
</dbReference>
<dbReference type="Proteomes" id="UP000030636">
    <property type="component" value="Chromosome"/>
</dbReference>
<dbReference type="InterPro" id="IPR050347">
    <property type="entry name" value="Bact_Beta-galactosidase"/>
</dbReference>
<dbReference type="Pfam" id="PF00703">
    <property type="entry name" value="Glyco_hydro_2"/>
    <property type="match status" value="1"/>
</dbReference>
<dbReference type="InterPro" id="IPR017853">
    <property type="entry name" value="GH"/>
</dbReference>
<dbReference type="Gene3D" id="2.60.120.260">
    <property type="entry name" value="Galactose-binding domain-like"/>
    <property type="match status" value="1"/>
</dbReference>
<dbReference type="InterPro" id="IPR023230">
    <property type="entry name" value="Glyco_hydro_2_CS"/>
</dbReference>
<comment type="similarity">
    <text evidence="2 7">Belongs to the glycosyl hydrolase 2 family.</text>
</comment>
<dbReference type="Pfam" id="PF02837">
    <property type="entry name" value="Glyco_hydro_2_N"/>
    <property type="match status" value="1"/>
</dbReference>
<evidence type="ECO:0000256" key="2">
    <source>
        <dbReference type="ARBA" id="ARBA00007401"/>
    </source>
</evidence>
<evidence type="ECO:0000313" key="11">
    <source>
        <dbReference type="Proteomes" id="UP000030636"/>
    </source>
</evidence>
<organism evidence="10 11">
    <name type="scientific">Bifidobacterium pseudolongum PV8-2</name>
    <dbReference type="NCBI Taxonomy" id="1447715"/>
    <lineage>
        <taxon>Bacteria</taxon>
        <taxon>Bacillati</taxon>
        <taxon>Actinomycetota</taxon>
        <taxon>Actinomycetes</taxon>
        <taxon>Bifidobacteriales</taxon>
        <taxon>Bifidobacteriaceae</taxon>
        <taxon>Bifidobacterium</taxon>
    </lineage>
</organism>
<evidence type="ECO:0000256" key="5">
    <source>
        <dbReference type="ARBA" id="ARBA00023295"/>
    </source>
</evidence>
<dbReference type="InterPro" id="IPR006101">
    <property type="entry name" value="Glyco_hydro_2"/>
</dbReference>
<proteinExistence type="inferred from homology"/>
<dbReference type="SUPFAM" id="SSF49785">
    <property type="entry name" value="Galactose-binding domain-like"/>
    <property type="match status" value="1"/>
</dbReference>
<dbReference type="Gene3D" id="2.70.98.10">
    <property type="match status" value="1"/>
</dbReference>
<dbReference type="InterPro" id="IPR036156">
    <property type="entry name" value="Beta-gal/glucu_dom_sf"/>
</dbReference>